<organism evidence="1 2">
    <name type="scientific">Pristionchus fissidentatus</name>
    <dbReference type="NCBI Taxonomy" id="1538716"/>
    <lineage>
        <taxon>Eukaryota</taxon>
        <taxon>Metazoa</taxon>
        <taxon>Ecdysozoa</taxon>
        <taxon>Nematoda</taxon>
        <taxon>Chromadorea</taxon>
        <taxon>Rhabditida</taxon>
        <taxon>Rhabditina</taxon>
        <taxon>Diplogasteromorpha</taxon>
        <taxon>Diplogasteroidea</taxon>
        <taxon>Neodiplogasteridae</taxon>
        <taxon>Pristionchus</taxon>
    </lineage>
</organism>
<name>A0AAV5V4P2_9BILA</name>
<evidence type="ECO:0000313" key="1">
    <source>
        <dbReference type="EMBL" id="GMT13495.1"/>
    </source>
</evidence>
<dbReference type="Proteomes" id="UP001432322">
    <property type="component" value="Unassembled WGS sequence"/>
</dbReference>
<feature type="non-terminal residue" evidence="1">
    <location>
        <position position="1"/>
    </location>
</feature>
<accession>A0AAV5V4P2</accession>
<proteinExistence type="predicted"/>
<reference evidence="1" key="1">
    <citation type="submission" date="2023-10" db="EMBL/GenBank/DDBJ databases">
        <title>Genome assembly of Pristionchus species.</title>
        <authorList>
            <person name="Yoshida K."/>
            <person name="Sommer R.J."/>
        </authorList>
    </citation>
    <scope>NUCLEOTIDE SEQUENCE</scope>
    <source>
        <strain evidence="1">RS5133</strain>
    </source>
</reference>
<evidence type="ECO:0000313" key="2">
    <source>
        <dbReference type="Proteomes" id="UP001432322"/>
    </source>
</evidence>
<keyword evidence="2" id="KW-1185">Reference proteome</keyword>
<protein>
    <submittedName>
        <fullName evidence="1">Uncharacterized protein</fullName>
    </submittedName>
</protein>
<sequence>ICALANGRRKRMSQTEWAPYMFRTAKESREAIFEEIKKSADDFKRVVHVYFAIFDLHRNGWNEYWITSKIYQISKKRSLKITSRGAIIICMLPIQISTQLTSENAYRP</sequence>
<dbReference type="AlphaFoldDB" id="A0AAV5V4P2"/>
<dbReference type="EMBL" id="BTSY01000002">
    <property type="protein sequence ID" value="GMT13495.1"/>
    <property type="molecule type" value="Genomic_DNA"/>
</dbReference>
<comment type="caution">
    <text evidence="1">The sequence shown here is derived from an EMBL/GenBank/DDBJ whole genome shotgun (WGS) entry which is preliminary data.</text>
</comment>
<gene>
    <name evidence="1" type="ORF">PFISCL1PPCAC_4792</name>
</gene>